<feature type="transmembrane region" description="Helical" evidence="10">
    <location>
        <begin position="874"/>
        <end position="892"/>
    </location>
</feature>
<feature type="domain" description="ABC transporter" evidence="11">
    <location>
        <begin position="1207"/>
        <end position="1441"/>
    </location>
</feature>
<sequence length="1690" mass="188173">MSPICGSSTMLPFHNGEISPCFQDIAVTGATTIMLVGFSVYRYMQLRGSHNAGVPFTVPQLVRLSSFVAASILTLLRGLAAVGRTPPYISYGVAGQVFGWSTVALVSQLEYSRGRRMSWIVKAYIIATYLNGGSQFFRDFLGLGWIGLIIGGLLLACAIVSVISILYLEELPKDYGVLNDAADVPETETAVSSEDHKKVSPEPYGNPFSRFTYWWVNPLMALGYSRTLELDDMFGLPKNYDPETITDIIRNSAEKRRGRSYLWTIWDVAGTDLVKAGILKGFHDIIVFGGPIILRYLIVFVTTRSTDITTGLMYVFLLLLTSLVDSITGHYYWYSIFTLGLKVNVTGSLCVYQKSMKLSSASRQTQTVGDITNLLTVDVKCTDTAITCVHAIWTAILQIVVAMFLLWNQLGPSSLAGAAVLALCTPINGYLAKFVAKYQKEIMQIKDERVKAMSEVLGGIRIIKFFAWEIPYIKNITSLRSQEIAKYRQSIFVRCFSDFFWVSSPTMVSVATFTFFTLLGNKLTAEIAFTSISLLNILRHPLTSLSGNVYSLIEAKVSIDRLNRFFRSEEIDPADIHREKCSDPNAAIQIDQAAWQWEKDGFVLGEISMKVPRGSLVAIVGPVGSGKTTLLSGILGEAPKSRGEVTVDGSVAYVAQQAWIRNATVRDNILMGSPCDPERYRRVLNVCELESDLKILTDGDKTEIGERGINVSGGQRQRVALARAVYQNKDIVLLDDCLSAVDAHVGKSIFDRCISGELKGKTRVFVTHQIQHLSGVDYVIVLGTTGQMAESGTYKELMKEPNGQFRKLIEEHVKKLRESTEVEKAVETIEIPDKKTLRESLNKSAAKLITTEERAVGRVSLGVWISYVKSCGGYHALVLLLFFYSLYMGMKLSSDFWMSYWSTRTPEEQNNVVWYLVIYSLFSFGTAFGALFSSFVLKLSCIKSSIVLHESMIKSVMGAPMAFFDTTPVGRIINRFSKDLYNVDSTLPMCLDGFLWCLFEFFGVVIVMVYTTPTLGLIILPLGWIYSYAQQYFIQSSREMQRLQSISKSPIISHLGESLQGLVSVRAFGKVVDFSEQNEKYLLLNARSFYSWVCGNRWLGVRLEFLGTMLVVSSALACVLSAQYISPGYVGLVITYALGSTMTLNWLVRTITDAEAQMVAVERIGEYSVLRQEEDKAETAYSPHREYRTSERKLTESSAEWPRHGGIHLKDVKFRYRDGLPLVLNGLTLKIAPHEKVGVVGRTGAGKSSLMLALFRIAELSEGSIEIDNVDTSRLSLRDLRSKLSIIPQDPVLFTGTVRSNLDPFEEYDDGRIWEILDSVRMADPIRALPGKLDATVSEGGENFSVGQRQLFCLGRALIKGARILILDEATAAVDFETDKLIQETIRRGFEGATVLTIAHRINTIMDYDKVLVLEKGRVAEYDAPEELLKNPQGIFTSLYHNTRGLNPPTDSEKRSFIILAVVILACAQNVRPTNDVDVPSYLRGAYKKIGLQRPNGGADGDYFKSCGKKAGPSGKQCLWFTQHTGDGHNGELGRPRTEVLLYDFTAKDGETWNYQWNFFIPSDFPTTADWCHIHQQIAQGGPAVTHTIHPSSFSVESKKLPQGGGSGQSYISIPKDKIFGRWISANETITYGKRYRLVLKAQNEVLANIDQKFFPGTSDEYQFKMGTYNDNGSFGTRSVAFTLPSIKKM</sequence>
<dbReference type="InterPro" id="IPR003593">
    <property type="entry name" value="AAA+_ATPase"/>
</dbReference>
<dbReference type="CDD" id="cd03244">
    <property type="entry name" value="ABCC_MRP_domain2"/>
    <property type="match status" value="1"/>
</dbReference>
<feature type="transmembrane region" description="Helical" evidence="10">
    <location>
        <begin position="64"/>
        <end position="82"/>
    </location>
</feature>
<dbReference type="STRING" id="1890364.A0A2P6NW84"/>
<feature type="transmembrane region" description="Helical" evidence="10">
    <location>
        <begin position="143"/>
        <end position="168"/>
    </location>
</feature>
<dbReference type="PROSITE" id="PS00211">
    <property type="entry name" value="ABC_TRANSPORTER_1"/>
    <property type="match status" value="2"/>
</dbReference>
<evidence type="ECO:0000313" key="13">
    <source>
        <dbReference type="EMBL" id="PRP88227.1"/>
    </source>
</evidence>
<dbReference type="GO" id="GO:0140359">
    <property type="term" value="F:ABC-type transporter activity"/>
    <property type="evidence" value="ECO:0007669"/>
    <property type="project" value="InterPro"/>
</dbReference>
<feature type="transmembrane region" description="Helical" evidence="10">
    <location>
        <begin position="1105"/>
        <end position="1123"/>
    </location>
</feature>
<feature type="domain" description="ABC transporter" evidence="11">
    <location>
        <begin position="588"/>
        <end position="810"/>
    </location>
</feature>
<keyword evidence="5" id="KW-0677">Repeat</keyword>
<dbReference type="InterPro" id="IPR027417">
    <property type="entry name" value="P-loop_NTPase"/>
</dbReference>
<dbReference type="InterPro" id="IPR044746">
    <property type="entry name" value="ABCC_6TM_D1"/>
</dbReference>
<evidence type="ECO:0000256" key="10">
    <source>
        <dbReference type="SAM" id="Phobius"/>
    </source>
</evidence>
<dbReference type="PROSITE" id="PS50929">
    <property type="entry name" value="ABC_TM1F"/>
    <property type="match status" value="2"/>
</dbReference>
<dbReference type="InterPro" id="IPR017871">
    <property type="entry name" value="ABC_transporter-like_CS"/>
</dbReference>
<name>A0A2P6NW84_9EUKA</name>
<evidence type="ECO:0000256" key="6">
    <source>
        <dbReference type="ARBA" id="ARBA00022741"/>
    </source>
</evidence>
<evidence type="ECO:0000259" key="12">
    <source>
        <dbReference type="PROSITE" id="PS50929"/>
    </source>
</evidence>
<feature type="transmembrane region" description="Helical" evidence="10">
    <location>
        <begin position="119"/>
        <end position="137"/>
    </location>
</feature>
<keyword evidence="3" id="KW-0813">Transport</keyword>
<gene>
    <name evidence="13" type="ORF">PROFUN_04050</name>
</gene>
<feature type="transmembrane region" description="Helical" evidence="10">
    <location>
        <begin position="25"/>
        <end position="44"/>
    </location>
</feature>
<proteinExistence type="inferred from homology"/>
<dbReference type="Pfam" id="PF00005">
    <property type="entry name" value="ABC_tran"/>
    <property type="match status" value="2"/>
</dbReference>
<evidence type="ECO:0000256" key="7">
    <source>
        <dbReference type="ARBA" id="ARBA00022840"/>
    </source>
</evidence>
<accession>A0A2P6NW84</accession>
<keyword evidence="6" id="KW-0547">Nucleotide-binding</keyword>
<keyword evidence="8 10" id="KW-1133">Transmembrane helix</keyword>
<dbReference type="SMART" id="SM00382">
    <property type="entry name" value="AAA"/>
    <property type="match status" value="2"/>
</dbReference>
<evidence type="ECO:0000256" key="4">
    <source>
        <dbReference type="ARBA" id="ARBA00022692"/>
    </source>
</evidence>
<dbReference type="Gene3D" id="1.20.1560.10">
    <property type="entry name" value="ABC transporter type 1, transmembrane domain"/>
    <property type="match status" value="2"/>
</dbReference>
<evidence type="ECO:0000256" key="8">
    <source>
        <dbReference type="ARBA" id="ARBA00022989"/>
    </source>
</evidence>
<reference evidence="13 14" key="1">
    <citation type="journal article" date="2018" name="Genome Biol. Evol.">
        <title>Multiple Roots of Fruiting Body Formation in Amoebozoa.</title>
        <authorList>
            <person name="Hillmann F."/>
            <person name="Forbes G."/>
            <person name="Novohradska S."/>
            <person name="Ferling I."/>
            <person name="Riege K."/>
            <person name="Groth M."/>
            <person name="Westermann M."/>
            <person name="Marz M."/>
            <person name="Spaller T."/>
            <person name="Winckler T."/>
            <person name="Schaap P."/>
            <person name="Glockner G."/>
        </authorList>
    </citation>
    <scope>NUCLEOTIDE SEQUENCE [LARGE SCALE GENOMIC DNA]</scope>
    <source>
        <strain evidence="13 14">Jena</strain>
    </source>
</reference>
<evidence type="ECO:0000256" key="9">
    <source>
        <dbReference type="ARBA" id="ARBA00023136"/>
    </source>
</evidence>
<dbReference type="CDD" id="cd18579">
    <property type="entry name" value="ABC_6TM_ABCC_D1"/>
    <property type="match status" value="1"/>
</dbReference>
<comment type="caution">
    <text evidence="13">The sequence shown here is derived from an EMBL/GenBank/DDBJ whole genome shotgun (WGS) entry which is preliminary data.</text>
</comment>
<dbReference type="InterPro" id="IPR011527">
    <property type="entry name" value="ABC1_TM_dom"/>
</dbReference>
<dbReference type="InterPro" id="IPR050173">
    <property type="entry name" value="ABC_transporter_C-like"/>
</dbReference>
<dbReference type="FunFam" id="3.40.50.300:FF:000074">
    <property type="entry name" value="Multidrug resistance-associated protein 5 isoform 1"/>
    <property type="match status" value="1"/>
</dbReference>
<comment type="similarity">
    <text evidence="2">Belongs to the ABC transporter superfamily. ABCC family. Conjugate transporter (TC 3.A.1.208) subfamily.</text>
</comment>
<feature type="domain" description="ABC transmembrane type-1" evidence="12">
    <location>
        <begin position="276"/>
        <end position="554"/>
    </location>
</feature>
<feature type="transmembrane region" description="Helical" evidence="10">
    <location>
        <begin position="285"/>
        <end position="301"/>
    </location>
</feature>
<dbReference type="PROSITE" id="PS50893">
    <property type="entry name" value="ABC_TRANSPORTER_2"/>
    <property type="match status" value="2"/>
</dbReference>
<organism evidence="13 14">
    <name type="scientific">Planoprotostelium fungivorum</name>
    <dbReference type="NCBI Taxonomy" id="1890364"/>
    <lineage>
        <taxon>Eukaryota</taxon>
        <taxon>Amoebozoa</taxon>
        <taxon>Evosea</taxon>
        <taxon>Variosea</taxon>
        <taxon>Cavosteliida</taxon>
        <taxon>Cavosteliaceae</taxon>
        <taxon>Planoprotostelium</taxon>
    </lineage>
</organism>
<dbReference type="GO" id="GO:0016887">
    <property type="term" value="F:ATP hydrolysis activity"/>
    <property type="evidence" value="ECO:0007669"/>
    <property type="project" value="InterPro"/>
</dbReference>
<dbReference type="GO" id="GO:0005774">
    <property type="term" value="C:vacuolar membrane"/>
    <property type="evidence" value="ECO:0007669"/>
    <property type="project" value="UniProtKB-SubCell"/>
</dbReference>
<dbReference type="OrthoDB" id="6500128at2759"/>
<dbReference type="FunFam" id="3.40.50.300:FF:000997">
    <property type="entry name" value="Multidrug resistance-associated protein 1"/>
    <property type="match status" value="1"/>
</dbReference>
<dbReference type="FunFam" id="1.20.1560.10:FF:000006">
    <property type="entry name" value="ATP-binding cassette, sub-family C (CFTR/MRP), member 9"/>
    <property type="match status" value="1"/>
</dbReference>
<dbReference type="EMBL" id="MDYQ01000013">
    <property type="protein sequence ID" value="PRP88227.1"/>
    <property type="molecule type" value="Genomic_DNA"/>
</dbReference>
<protein>
    <submittedName>
        <fullName evidence="13">Multidrug resistance-associated protein 1-like</fullName>
    </submittedName>
</protein>
<keyword evidence="14" id="KW-1185">Reference proteome</keyword>
<dbReference type="InParanoid" id="A0A2P6NW84"/>
<dbReference type="Gene3D" id="2.60.120.200">
    <property type="match status" value="1"/>
</dbReference>
<feature type="transmembrane region" description="Helical" evidence="10">
    <location>
        <begin position="413"/>
        <end position="436"/>
    </location>
</feature>
<feature type="transmembrane region" description="Helical" evidence="10">
    <location>
        <begin position="912"/>
        <end position="937"/>
    </location>
</feature>
<dbReference type="FunFam" id="1.20.1560.10:FF:000063">
    <property type="entry name" value="Multidrug resistance protein ABC transporter"/>
    <property type="match status" value="1"/>
</dbReference>
<dbReference type="InterPro" id="IPR036640">
    <property type="entry name" value="ABC1_TM_sf"/>
</dbReference>
<feature type="transmembrane region" description="Helical" evidence="10">
    <location>
        <begin position="308"/>
        <end position="325"/>
    </location>
</feature>
<feature type="domain" description="ABC transmembrane type-1" evidence="12">
    <location>
        <begin position="878"/>
        <end position="1156"/>
    </location>
</feature>
<evidence type="ECO:0000256" key="3">
    <source>
        <dbReference type="ARBA" id="ARBA00022448"/>
    </source>
</evidence>
<dbReference type="GO" id="GO:0005524">
    <property type="term" value="F:ATP binding"/>
    <property type="evidence" value="ECO:0007669"/>
    <property type="project" value="UniProtKB-KW"/>
</dbReference>
<feature type="transmembrane region" description="Helical" evidence="10">
    <location>
        <begin position="88"/>
        <end position="107"/>
    </location>
</feature>
<dbReference type="CDD" id="cd03250">
    <property type="entry name" value="ABCC_MRP_domain1"/>
    <property type="match status" value="1"/>
</dbReference>
<dbReference type="Proteomes" id="UP000241769">
    <property type="component" value="Unassembled WGS sequence"/>
</dbReference>
<evidence type="ECO:0000256" key="1">
    <source>
        <dbReference type="ARBA" id="ARBA00004128"/>
    </source>
</evidence>
<dbReference type="PANTHER" id="PTHR24223:SF443">
    <property type="entry name" value="MULTIDRUG-RESISTANCE LIKE PROTEIN 1, ISOFORM I"/>
    <property type="match status" value="1"/>
</dbReference>
<comment type="subcellular location">
    <subcellularLocation>
        <location evidence="1">Vacuole membrane</location>
        <topology evidence="1">Multi-pass membrane protein</topology>
    </subcellularLocation>
</comment>
<evidence type="ECO:0000256" key="5">
    <source>
        <dbReference type="ARBA" id="ARBA00022737"/>
    </source>
</evidence>
<dbReference type="SUPFAM" id="SSF52540">
    <property type="entry name" value="P-loop containing nucleoside triphosphate hydrolases"/>
    <property type="match status" value="2"/>
</dbReference>
<dbReference type="InterPro" id="IPR003439">
    <property type="entry name" value="ABC_transporter-like_ATP-bd"/>
</dbReference>
<feature type="transmembrane region" description="Helical" evidence="10">
    <location>
        <begin position="385"/>
        <end position="407"/>
    </location>
</feature>
<keyword evidence="9 10" id="KW-0472">Membrane</keyword>
<dbReference type="Gene3D" id="3.40.50.300">
    <property type="entry name" value="P-loop containing nucleotide triphosphate hydrolases"/>
    <property type="match status" value="2"/>
</dbReference>
<evidence type="ECO:0000256" key="2">
    <source>
        <dbReference type="ARBA" id="ARBA00009726"/>
    </source>
</evidence>
<dbReference type="Pfam" id="PF00664">
    <property type="entry name" value="ABC_membrane"/>
    <property type="match status" value="2"/>
</dbReference>
<evidence type="ECO:0000313" key="14">
    <source>
        <dbReference type="Proteomes" id="UP000241769"/>
    </source>
</evidence>
<dbReference type="PANTHER" id="PTHR24223">
    <property type="entry name" value="ATP-BINDING CASSETTE SUB-FAMILY C"/>
    <property type="match status" value="1"/>
</dbReference>
<dbReference type="SUPFAM" id="SSF90123">
    <property type="entry name" value="ABC transporter transmembrane region"/>
    <property type="match status" value="2"/>
</dbReference>
<keyword evidence="7" id="KW-0067">ATP-binding</keyword>
<dbReference type="CDD" id="cd18603">
    <property type="entry name" value="ABC_6TM_MRP1_2_3_6_D2_like"/>
    <property type="match status" value="1"/>
</dbReference>
<evidence type="ECO:0000259" key="11">
    <source>
        <dbReference type="PROSITE" id="PS50893"/>
    </source>
</evidence>
<keyword evidence="4 10" id="KW-0812">Transmembrane</keyword>